<dbReference type="Pfam" id="PF00622">
    <property type="entry name" value="SPRY"/>
    <property type="match status" value="1"/>
</dbReference>
<sequence>MPPSRYPAPSTWSRSLRGSASNANFLSVTGLGVKYTGPGQEDAQAASIRADHPVPADCGLYMYEVKIISSGKHGFIGVGYAAPDVALDRLPGWDGHSYGYHGDDGFAFTSNAGKGQNYGPTYKDGDVIGAVLNKAQRTISFTKNGMELGVAFSNVSEEVLYPIVGMRTPNEQILANFGSSEFISDLRGLQDDAAKQIQSQLQAVSVPTKGKAGSLMGELAFNYMLHEGLLDSAAAVARDVLGDVVQVTDQDRQQQQAQHSIQAAVEAGDVDEALRLTEAAAPGLLTTEPPLHISFQLKVLKFIELVRGKQDEAAMAYGRAELSKAAASLPDQEELQDALSLLAYDVPEASPCGNLLSPSHRAHLASSLTSAISVRQGRPAQSAIHRLLCHSVLLSEELTAIDSPAASLINMKDRLAEITNGPAPFQ</sequence>
<dbReference type="InterPro" id="IPR035782">
    <property type="entry name" value="SPRY_RanBP9/10"/>
</dbReference>
<dbReference type="InterPro" id="IPR003877">
    <property type="entry name" value="SPRY_dom"/>
</dbReference>
<proteinExistence type="predicted"/>
<dbReference type="InterPro" id="IPR001870">
    <property type="entry name" value="B30.2/SPRY"/>
</dbReference>
<dbReference type="InterPro" id="IPR013144">
    <property type="entry name" value="CRA_dom"/>
</dbReference>
<dbReference type="InterPro" id="IPR006595">
    <property type="entry name" value="CTLH_C"/>
</dbReference>
<dbReference type="SUPFAM" id="SSF49899">
    <property type="entry name" value="Concanavalin A-like lectins/glucanases"/>
    <property type="match status" value="1"/>
</dbReference>
<dbReference type="AlphaFoldDB" id="A0AAW1QIF1"/>
<comment type="caution">
    <text evidence="3">The sequence shown here is derived from an EMBL/GenBank/DDBJ whole genome shotgun (WGS) entry which is preliminary data.</text>
</comment>
<dbReference type="Pfam" id="PF10607">
    <property type="entry name" value="CTLH"/>
    <property type="match status" value="1"/>
</dbReference>
<keyword evidence="4" id="KW-1185">Reference proteome</keyword>
<dbReference type="PANTHER" id="PTHR12864">
    <property type="entry name" value="RAN BINDING PROTEIN 9-RELATED"/>
    <property type="match status" value="1"/>
</dbReference>
<reference evidence="3 4" key="1">
    <citation type="journal article" date="2024" name="Nat. Commun.">
        <title>Phylogenomics reveals the evolutionary origins of lichenization in chlorophyte algae.</title>
        <authorList>
            <person name="Puginier C."/>
            <person name="Libourel C."/>
            <person name="Otte J."/>
            <person name="Skaloud P."/>
            <person name="Haon M."/>
            <person name="Grisel S."/>
            <person name="Petersen M."/>
            <person name="Berrin J.G."/>
            <person name="Delaux P.M."/>
            <person name="Dal Grande F."/>
            <person name="Keller J."/>
        </authorList>
    </citation>
    <scope>NUCLEOTIDE SEQUENCE [LARGE SCALE GENOMIC DNA]</scope>
    <source>
        <strain evidence="3 4">SAG 2145</strain>
    </source>
</reference>
<evidence type="ECO:0000259" key="2">
    <source>
        <dbReference type="PROSITE" id="PS50897"/>
    </source>
</evidence>
<dbReference type="InterPro" id="IPR013320">
    <property type="entry name" value="ConA-like_dom_sf"/>
</dbReference>
<dbReference type="PROSITE" id="PS50897">
    <property type="entry name" value="CTLH"/>
    <property type="match status" value="1"/>
</dbReference>
<dbReference type="InterPro" id="IPR024964">
    <property type="entry name" value="CTLH/CRA"/>
</dbReference>
<dbReference type="CDD" id="cd12909">
    <property type="entry name" value="SPRY_RanBP9_10"/>
    <property type="match status" value="1"/>
</dbReference>
<organism evidence="3 4">
    <name type="scientific">Apatococcus lobatus</name>
    <dbReference type="NCBI Taxonomy" id="904363"/>
    <lineage>
        <taxon>Eukaryota</taxon>
        <taxon>Viridiplantae</taxon>
        <taxon>Chlorophyta</taxon>
        <taxon>core chlorophytes</taxon>
        <taxon>Trebouxiophyceae</taxon>
        <taxon>Chlorellales</taxon>
        <taxon>Chlorellaceae</taxon>
        <taxon>Apatococcus</taxon>
    </lineage>
</organism>
<dbReference type="SMART" id="SM00449">
    <property type="entry name" value="SPRY"/>
    <property type="match status" value="1"/>
</dbReference>
<accession>A0AAW1QIF1</accession>
<dbReference type="Proteomes" id="UP001438707">
    <property type="component" value="Unassembled WGS sequence"/>
</dbReference>
<gene>
    <name evidence="3" type="ORF">WJX74_001119</name>
</gene>
<evidence type="ECO:0000259" key="1">
    <source>
        <dbReference type="PROSITE" id="PS50188"/>
    </source>
</evidence>
<dbReference type="PROSITE" id="PS50188">
    <property type="entry name" value="B302_SPRY"/>
    <property type="match status" value="1"/>
</dbReference>
<feature type="domain" description="CTLH" evidence="2">
    <location>
        <begin position="261"/>
        <end position="313"/>
    </location>
</feature>
<protein>
    <submittedName>
        <fullName evidence="3">Uncharacterized protein</fullName>
    </submittedName>
</protein>
<evidence type="ECO:0000313" key="3">
    <source>
        <dbReference type="EMBL" id="KAK9821247.1"/>
    </source>
</evidence>
<dbReference type="Gene3D" id="2.60.120.920">
    <property type="match status" value="1"/>
</dbReference>
<evidence type="ECO:0000313" key="4">
    <source>
        <dbReference type="Proteomes" id="UP001438707"/>
    </source>
</evidence>
<dbReference type="SMART" id="SM00757">
    <property type="entry name" value="CRA"/>
    <property type="match status" value="1"/>
</dbReference>
<dbReference type="InterPro" id="IPR050618">
    <property type="entry name" value="Ubq-SigPath_Reg"/>
</dbReference>
<name>A0AAW1QIF1_9CHLO</name>
<dbReference type="EMBL" id="JALJOS010000039">
    <property type="protein sequence ID" value="KAK9821247.1"/>
    <property type="molecule type" value="Genomic_DNA"/>
</dbReference>
<feature type="domain" description="B30.2/SPRY" evidence="1">
    <location>
        <begin position="1"/>
        <end position="182"/>
    </location>
</feature>
<dbReference type="InterPro" id="IPR043136">
    <property type="entry name" value="B30.2/SPRY_sf"/>
</dbReference>